<organism evidence="9 10">
    <name type="scientific">Urochloa decumbens</name>
    <dbReference type="NCBI Taxonomy" id="240449"/>
    <lineage>
        <taxon>Eukaryota</taxon>
        <taxon>Viridiplantae</taxon>
        <taxon>Streptophyta</taxon>
        <taxon>Embryophyta</taxon>
        <taxon>Tracheophyta</taxon>
        <taxon>Spermatophyta</taxon>
        <taxon>Magnoliopsida</taxon>
        <taxon>Liliopsida</taxon>
        <taxon>Poales</taxon>
        <taxon>Poaceae</taxon>
        <taxon>PACMAD clade</taxon>
        <taxon>Panicoideae</taxon>
        <taxon>Panicodae</taxon>
        <taxon>Paniceae</taxon>
        <taxon>Melinidinae</taxon>
        <taxon>Urochloa</taxon>
    </lineage>
</organism>
<feature type="region of interest" description="Disordered" evidence="7">
    <location>
        <begin position="1"/>
        <end position="24"/>
    </location>
</feature>
<feature type="transmembrane region" description="Helical" evidence="6">
    <location>
        <begin position="160"/>
        <end position="176"/>
    </location>
</feature>
<dbReference type="AlphaFoldDB" id="A0ABC8VDG4"/>
<evidence type="ECO:0000256" key="2">
    <source>
        <dbReference type="ARBA" id="ARBA00022692"/>
    </source>
</evidence>
<comment type="subcellular location">
    <subcellularLocation>
        <location evidence="1 6">Endoplasmic reticulum membrane</location>
        <topology evidence="1 6">Multi-pass membrane protein</topology>
    </subcellularLocation>
</comment>
<keyword evidence="2 6" id="KW-0812">Transmembrane</keyword>
<evidence type="ECO:0000256" key="4">
    <source>
        <dbReference type="ARBA" id="ARBA00022989"/>
    </source>
</evidence>
<keyword evidence="10" id="KW-1185">Reference proteome</keyword>
<dbReference type="PANTHER" id="PTHR10994:SF193">
    <property type="entry name" value="RETICULON-LIKE PROTEIN"/>
    <property type="match status" value="1"/>
</dbReference>
<evidence type="ECO:0000259" key="8">
    <source>
        <dbReference type="PROSITE" id="PS50845"/>
    </source>
</evidence>
<feature type="domain" description="Reticulon" evidence="8">
    <location>
        <begin position="58"/>
        <end position="243"/>
    </location>
</feature>
<keyword evidence="5 6" id="KW-0472">Membrane</keyword>
<dbReference type="InterPro" id="IPR003388">
    <property type="entry name" value="Reticulon"/>
</dbReference>
<dbReference type="Proteomes" id="UP001497457">
    <property type="component" value="Chromosome 1b"/>
</dbReference>
<proteinExistence type="predicted"/>
<sequence length="244" mass="26367">MAGPVEEAPAASPRDGVAGGGGEAPGVSLAPRGGQVRAQGSRIAPVEGLKQVNDMACAADVLLWKEKKTSAAVVGGATILWLLFEVVEYHLLTLVSHLLIAALTILFLWSNATVFINKRSPDVPEVQISEELAVNIALALRADINKALVLLREIALGHNLKKFLGVIVALWIISEIGELCDLLRLLYIVVLILHTVPILYHKYQDKVDDFAAKAHAELCKQCKVLDAKVLSKIPRAPPKDKKEN</sequence>
<evidence type="ECO:0000256" key="7">
    <source>
        <dbReference type="SAM" id="MobiDB-lite"/>
    </source>
</evidence>
<keyword evidence="4 6" id="KW-1133">Transmembrane helix</keyword>
<accession>A0ABC8VDG4</accession>
<keyword evidence="3 6" id="KW-0256">Endoplasmic reticulum</keyword>
<dbReference type="PROSITE" id="PS50845">
    <property type="entry name" value="RETICULON"/>
    <property type="match status" value="1"/>
</dbReference>
<evidence type="ECO:0000313" key="9">
    <source>
        <dbReference type="EMBL" id="CAL4888618.1"/>
    </source>
</evidence>
<dbReference type="Pfam" id="PF02453">
    <property type="entry name" value="Reticulon"/>
    <property type="match status" value="1"/>
</dbReference>
<evidence type="ECO:0000256" key="1">
    <source>
        <dbReference type="ARBA" id="ARBA00004477"/>
    </source>
</evidence>
<evidence type="ECO:0000256" key="5">
    <source>
        <dbReference type="ARBA" id="ARBA00023136"/>
    </source>
</evidence>
<dbReference type="InterPro" id="IPR045064">
    <property type="entry name" value="Reticulon-like"/>
</dbReference>
<evidence type="ECO:0000256" key="6">
    <source>
        <dbReference type="RuleBase" id="RU363132"/>
    </source>
</evidence>
<gene>
    <name evidence="9" type="ORF">URODEC1_LOCUS2312</name>
</gene>
<feature type="transmembrane region" description="Helical" evidence="6">
    <location>
        <begin position="89"/>
        <end position="109"/>
    </location>
</feature>
<reference evidence="9 10" key="2">
    <citation type="submission" date="2024-10" db="EMBL/GenBank/DDBJ databases">
        <authorList>
            <person name="Ryan C."/>
        </authorList>
    </citation>
    <scope>NUCLEOTIDE SEQUENCE [LARGE SCALE GENOMIC DNA]</scope>
</reference>
<protein>
    <recommendedName>
        <fullName evidence="6">Reticulon-like protein</fullName>
    </recommendedName>
</protein>
<dbReference type="PANTHER" id="PTHR10994">
    <property type="entry name" value="RETICULON"/>
    <property type="match status" value="1"/>
</dbReference>
<dbReference type="GO" id="GO:0005789">
    <property type="term" value="C:endoplasmic reticulum membrane"/>
    <property type="evidence" value="ECO:0007669"/>
    <property type="project" value="UniProtKB-SubCell"/>
</dbReference>
<evidence type="ECO:0000313" key="10">
    <source>
        <dbReference type="Proteomes" id="UP001497457"/>
    </source>
</evidence>
<name>A0ABC8VDG4_9POAL</name>
<reference evidence="10" key="1">
    <citation type="submission" date="2024-06" db="EMBL/GenBank/DDBJ databases">
        <authorList>
            <person name="Ryan C."/>
        </authorList>
    </citation>
    <scope>NUCLEOTIDE SEQUENCE [LARGE SCALE GENOMIC DNA]</scope>
</reference>
<feature type="transmembrane region" description="Helical" evidence="6">
    <location>
        <begin position="182"/>
        <end position="200"/>
    </location>
</feature>
<evidence type="ECO:0000256" key="3">
    <source>
        <dbReference type="ARBA" id="ARBA00022824"/>
    </source>
</evidence>
<dbReference type="EMBL" id="OZ075111">
    <property type="protein sequence ID" value="CAL4888618.1"/>
    <property type="molecule type" value="Genomic_DNA"/>
</dbReference>